<gene>
    <name evidence="1" type="ORF">ZEAMMB73_Zm00001d040422</name>
</gene>
<proteinExistence type="predicted"/>
<name>A0A1D6MQP1_MAIZE</name>
<dbReference type="EMBL" id="CM007649">
    <property type="protein sequence ID" value="ONM31317.1"/>
    <property type="molecule type" value="Genomic_DNA"/>
</dbReference>
<reference evidence="1" key="1">
    <citation type="submission" date="2015-12" db="EMBL/GenBank/DDBJ databases">
        <title>Update maize B73 reference genome by single molecule sequencing technologies.</title>
        <authorList>
            <consortium name="Maize Genome Sequencing Project"/>
            <person name="Ware D."/>
        </authorList>
    </citation>
    <scope>NUCLEOTIDE SEQUENCE [LARGE SCALE GENOMIC DNA]</scope>
    <source>
        <tissue evidence="1">Seedling</tissue>
    </source>
</reference>
<protein>
    <submittedName>
        <fullName evidence="1">Carbohydrate transporter/ sugar porter/ transporter</fullName>
    </submittedName>
</protein>
<dbReference type="AlphaFoldDB" id="A0A1D6MQP1"/>
<evidence type="ECO:0000313" key="1">
    <source>
        <dbReference type="EMBL" id="ONM31317.1"/>
    </source>
</evidence>
<accession>A0A1D6MQP1</accession>
<sequence length="117" mass="13015">MLIYPFLAKTVDHITLVRAVALLTLPVLASYPFFPSLSGFGLMVVVNCASFLKNTFSVSAPFLFRDTAGFHSVMPKQARLPVQNMLFKQIFQALPKNFTGKLGANGRCFMHGHYLCQ</sequence>
<organism evidence="1">
    <name type="scientific">Zea mays</name>
    <name type="common">Maize</name>
    <dbReference type="NCBI Taxonomy" id="4577"/>
    <lineage>
        <taxon>Eukaryota</taxon>
        <taxon>Viridiplantae</taxon>
        <taxon>Streptophyta</taxon>
        <taxon>Embryophyta</taxon>
        <taxon>Tracheophyta</taxon>
        <taxon>Spermatophyta</taxon>
        <taxon>Magnoliopsida</taxon>
        <taxon>Liliopsida</taxon>
        <taxon>Poales</taxon>
        <taxon>Poaceae</taxon>
        <taxon>PACMAD clade</taxon>
        <taxon>Panicoideae</taxon>
        <taxon>Andropogonodae</taxon>
        <taxon>Andropogoneae</taxon>
        <taxon>Tripsacinae</taxon>
        <taxon>Zea</taxon>
    </lineage>
</organism>